<dbReference type="Proteomes" id="UP000291020">
    <property type="component" value="Unassembled WGS sequence"/>
</dbReference>
<name>A0A452ICA1_9SAUR</name>
<evidence type="ECO:0000259" key="15">
    <source>
        <dbReference type="Pfam" id="PF12632"/>
    </source>
</evidence>
<dbReference type="GO" id="GO:0005912">
    <property type="term" value="C:adherens junction"/>
    <property type="evidence" value="ECO:0007669"/>
    <property type="project" value="UniProtKB-SubCell"/>
</dbReference>
<dbReference type="GO" id="GO:0098609">
    <property type="term" value="P:cell-cell adhesion"/>
    <property type="evidence" value="ECO:0007669"/>
    <property type="project" value="InterPro"/>
</dbReference>
<feature type="compositionally biased region" description="Basic and acidic residues" evidence="13">
    <location>
        <begin position="738"/>
        <end position="756"/>
    </location>
</feature>
<reference evidence="16" key="3">
    <citation type="submission" date="2025-09" db="UniProtKB">
        <authorList>
            <consortium name="Ensembl"/>
        </authorList>
    </citation>
    <scope>IDENTIFICATION</scope>
</reference>
<dbReference type="Ensembl" id="ENSGAGT00000028624.1">
    <property type="protein sequence ID" value="ENSGAGP00000025139.1"/>
    <property type="gene ID" value="ENSGAGG00000018388.1"/>
</dbReference>
<comment type="subcellular location">
    <subcellularLocation>
        <location evidence="2">Cell junction</location>
        <location evidence="2">Adherens junction</location>
    </subcellularLocation>
    <subcellularLocation>
        <location evidence="3">Cell membrane</location>
        <topology evidence="3">Multi-pass membrane protein</topology>
    </subcellularLocation>
    <subcellularLocation>
        <location evidence="1">Nucleus</location>
    </subcellularLocation>
</comment>
<feature type="compositionally biased region" description="Polar residues" evidence="13">
    <location>
        <begin position="592"/>
        <end position="608"/>
    </location>
</feature>
<feature type="region of interest" description="Disordered" evidence="13">
    <location>
        <begin position="591"/>
        <end position="651"/>
    </location>
</feature>
<dbReference type="GO" id="GO:0017022">
    <property type="term" value="F:myosin binding"/>
    <property type="evidence" value="ECO:0007669"/>
    <property type="project" value="InterPro"/>
</dbReference>
<feature type="transmembrane region" description="Helical" evidence="14">
    <location>
        <begin position="107"/>
        <end position="127"/>
    </location>
</feature>
<evidence type="ECO:0000256" key="10">
    <source>
        <dbReference type="ARBA" id="ARBA00023054"/>
    </source>
</evidence>
<dbReference type="GO" id="GO:0005634">
    <property type="term" value="C:nucleus"/>
    <property type="evidence" value="ECO:0007669"/>
    <property type="project" value="UniProtKB-SubCell"/>
</dbReference>
<evidence type="ECO:0000256" key="8">
    <source>
        <dbReference type="ARBA" id="ARBA00022949"/>
    </source>
</evidence>
<feature type="domain" description="Myosin-binding" evidence="15">
    <location>
        <begin position="113"/>
        <end position="401"/>
    </location>
</feature>
<evidence type="ECO:0000256" key="13">
    <source>
        <dbReference type="SAM" id="MobiDB-lite"/>
    </source>
</evidence>
<evidence type="ECO:0000256" key="1">
    <source>
        <dbReference type="ARBA" id="ARBA00004123"/>
    </source>
</evidence>
<dbReference type="InterPro" id="IPR026859">
    <property type="entry name" value="Myosin-bd"/>
</dbReference>
<comment type="similarity">
    <text evidence="4">Belongs to the vezatin family.</text>
</comment>
<keyword evidence="12" id="KW-0539">Nucleus</keyword>
<protein>
    <recommendedName>
        <fullName evidence="5">Vezatin</fullName>
    </recommendedName>
</protein>
<dbReference type="PANTHER" id="PTHR15989">
    <property type="entry name" value="VEZATIN"/>
    <property type="match status" value="1"/>
</dbReference>
<keyword evidence="7 14" id="KW-0812">Transmembrane</keyword>
<feature type="transmembrane region" description="Helical" evidence="14">
    <location>
        <begin position="133"/>
        <end position="154"/>
    </location>
</feature>
<dbReference type="Pfam" id="PF12632">
    <property type="entry name" value="Vezatin"/>
    <property type="match status" value="1"/>
</dbReference>
<keyword evidence="10" id="KW-0175">Coiled coil</keyword>
<accession>A0A452ICA1</accession>
<evidence type="ECO:0000256" key="3">
    <source>
        <dbReference type="ARBA" id="ARBA00004651"/>
    </source>
</evidence>
<feature type="compositionally biased region" description="Basic and acidic residues" evidence="13">
    <location>
        <begin position="636"/>
        <end position="646"/>
    </location>
</feature>
<reference evidence="16" key="2">
    <citation type="submission" date="2025-08" db="UniProtKB">
        <authorList>
            <consortium name="Ensembl"/>
        </authorList>
    </citation>
    <scope>IDENTIFICATION</scope>
</reference>
<evidence type="ECO:0000313" key="17">
    <source>
        <dbReference type="Proteomes" id="UP000291020"/>
    </source>
</evidence>
<sequence>MQTSVPRTLQCGVPPNTIKQGILSKLAELFKSSFPFSPCEKKDDLLYRLDVGFRLDSLYTILQQEVLLHEDVELIELLDPSILSAGQSKQQKNGHLPTLRSLATPNIWDVSLLLAFVSALIILPSWWNGSFWLVWGLVLFVYVIIRALGTWRIAKLQMSLRKYRLQLEETVANSRAFTNLVRKALRLIQETEVISRGFTLVSAACPFNKAGQHPSQHLIGLRKAVYRSVRASFRASRLATLYMLKNYPLNAESDNVTNYICVVPFKELGLGLSEEQVSEEEAHNLTDGFSLPALKVLFQLWVGQSSEFFRRLALLLSPVNASPKPLITPERLPHCILSDVTQSLPHTHAACLEELKRSYEFYRYFETQHQLGLEHATKTKPKSRPLNSLHTAVRSLQLHLKALLNEVIIFEDELEKLVSAKETHELTLEAYQVLEQKLKLIQPHIQASNSCWEEAISQVEKMVPRNPDKKGKPESSCDNTHCPMIPLLQPALHIEDKDPIPEEQELEAYVEDTDTDNEYKREDFYCFSQEERERQKREREESKRVLQELKSVLGFRASEVERQKWKQLLFSDHAAVKPLSPVEAVEPIHNLESPSNSEAGKQDCNQTSDDSEERDSSPKAHVTVSERSSTEYLYDDPTKDENKDFTADAGGSPMAVKRTCYQCEGAGDEMEPTGVDGIEVLQPRLRDALQSSIKQRLAQLHISTDFNFTSGLAAQVAARSLTFTTMQEQTFGDEEEEEKTKENENHVEENKNEDRL</sequence>
<organism evidence="16 17">
    <name type="scientific">Gopherus agassizii</name>
    <name type="common">Agassiz's desert tortoise</name>
    <dbReference type="NCBI Taxonomy" id="38772"/>
    <lineage>
        <taxon>Eukaryota</taxon>
        <taxon>Metazoa</taxon>
        <taxon>Chordata</taxon>
        <taxon>Craniata</taxon>
        <taxon>Vertebrata</taxon>
        <taxon>Euteleostomi</taxon>
        <taxon>Archelosauria</taxon>
        <taxon>Testudinata</taxon>
        <taxon>Testudines</taxon>
        <taxon>Cryptodira</taxon>
        <taxon>Durocryptodira</taxon>
        <taxon>Testudinoidea</taxon>
        <taxon>Testudinidae</taxon>
        <taxon>Gopherus</taxon>
    </lineage>
</organism>
<keyword evidence="9 14" id="KW-1133">Transmembrane helix</keyword>
<proteinExistence type="inferred from homology"/>
<evidence type="ECO:0000256" key="14">
    <source>
        <dbReference type="SAM" id="Phobius"/>
    </source>
</evidence>
<keyword evidence="17" id="KW-1185">Reference proteome</keyword>
<evidence type="ECO:0000256" key="2">
    <source>
        <dbReference type="ARBA" id="ARBA00004536"/>
    </source>
</evidence>
<evidence type="ECO:0000256" key="5">
    <source>
        <dbReference type="ARBA" id="ARBA00018125"/>
    </source>
</evidence>
<evidence type="ECO:0000256" key="6">
    <source>
        <dbReference type="ARBA" id="ARBA00022475"/>
    </source>
</evidence>
<keyword evidence="11 14" id="KW-0472">Membrane</keyword>
<evidence type="ECO:0000256" key="11">
    <source>
        <dbReference type="ARBA" id="ARBA00023136"/>
    </source>
</evidence>
<evidence type="ECO:0000256" key="12">
    <source>
        <dbReference type="ARBA" id="ARBA00023242"/>
    </source>
</evidence>
<evidence type="ECO:0000313" key="16">
    <source>
        <dbReference type="Ensembl" id="ENSGAGP00000025139.1"/>
    </source>
</evidence>
<dbReference type="InterPro" id="IPR026858">
    <property type="entry name" value="Vezatin"/>
</dbReference>
<keyword evidence="8" id="KW-0965">Cell junction</keyword>
<reference evidence="17" key="1">
    <citation type="journal article" date="2017" name="PLoS ONE">
        <title>The Agassiz's desert tortoise genome provides a resource for the conservation of a threatened species.</title>
        <authorList>
            <person name="Tollis M."/>
            <person name="DeNardo D.F."/>
            <person name="Cornelius J.A."/>
            <person name="Dolby G.A."/>
            <person name="Edwards T."/>
            <person name="Henen B.T."/>
            <person name="Karl A.E."/>
            <person name="Murphy R.W."/>
            <person name="Kusumi K."/>
        </authorList>
    </citation>
    <scope>NUCLEOTIDE SEQUENCE [LARGE SCALE GENOMIC DNA]</scope>
</reference>
<dbReference type="GO" id="GO:0005886">
    <property type="term" value="C:plasma membrane"/>
    <property type="evidence" value="ECO:0007669"/>
    <property type="project" value="UniProtKB-SubCell"/>
</dbReference>
<evidence type="ECO:0000256" key="9">
    <source>
        <dbReference type="ARBA" id="ARBA00022989"/>
    </source>
</evidence>
<evidence type="ECO:0000256" key="4">
    <source>
        <dbReference type="ARBA" id="ARBA00007245"/>
    </source>
</evidence>
<dbReference type="AlphaFoldDB" id="A0A452ICA1"/>
<feature type="region of interest" description="Disordered" evidence="13">
    <location>
        <begin position="727"/>
        <end position="756"/>
    </location>
</feature>
<evidence type="ECO:0000256" key="7">
    <source>
        <dbReference type="ARBA" id="ARBA00022692"/>
    </source>
</evidence>
<dbReference type="PANTHER" id="PTHR15989:SF5">
    <property type="entry name" value="VEZATIN"/>
    <property type="match status" value="1"/>
</dbReference>
<keyword evidence="6" id="KW-1003">Cell membrane</keyword>